<name>A0A179G7Q7_METCM</name>
<reference evidence="1 2" key="1">
    <citation type="journal article" date="2016" name="PLoS Pathog.">
        <title>Biosynthesis of antibiotic leucinostatins in bio-control fungus Purpureocillium lilacinum and their inhibition on phytophthora revealed by genome mining.</title>
        <authorList>
            <person name="Wang G."/>
            <person name="Liu Z."/>
            <person name="Lin R."/>
            <person name="Li E."/>
            <person name="Mao Z."/>
            <person name="Ling J."/>
            <person name="Yang Y."/>
            <person name="Yin W.B."/>
            <person name="Xie B."/>
        </authorList>
    </citation>
    <scope>NUCLEOTIDE SEQUENCE [LARGE SCALE GENOMIC DNA]</scope>
    <source>
        <strain evidence="1">170</strain>
    </source>
</reference>
<dbReference type="KEGG" id="pchm:VFPPC_15267"/>
<dbReference type="EMBL" id="LSBJ02000001">
    <property type="protein sequence ID" value="OAQ73209.1"/>
    <property type="molecule type" value="Genomic_DNA"/>
</dbReference>
<proteinExistence type="predicted"/>
<sequence>MQKKKNADRNPREYVGISGGVKTKMNQAGWRNWSWMTERVWWSKWKRKSAFKILGSALAKLQQGCGRQRWLTESWNGLKVAVGSMQLGEGTWRGHGHLVEAGMVCRRRGPAASPAVNQTGLRLKASGYDTIPALSPLHHPTTSSNFSSGEIQRQPFPLDEVTAQLRAARTGGQGPPLSLRRSKPCQQKRWATLILAGNEEGWPAPKKALG</sequence>
<evidence type="ECO:0000313" key="1">
    <source>
        <dbReference type="EMBL" id="OAQ73209.1"/>
    </source>
</evidence>
<dbReference type="GeneID" id="28857014"/>
<comment type="caution">
    <text evidence="1">The sequence shown here is derived from an EMBL/GenBank/DDBJ whole genome shotgun (WGS) entry which is preliminary data.</text>
</comment>
<keyword evidence="2" id="KW-1185">Reference proteome</keyword>
<gene>
    <name evidence="1" type="ORF">VFPPC_15267</name>
</gene>
<protein>
    <submittedName>
        <fullName evidence="1">Uncharacterized protein</fullName>
    </submittedName>
</protein>
<dbReference type="RefSeq" id="XP_018149292.1">
    <property type="nucleotide sequence ID" value="XM_018293020.1"/>
</dbReference>
<organism evidence="1 2">
    <name type="scientific">Pochonia chlamydosporia 170</name>
    <dbReference type="NCBI Taxonomy" id="1380566"/>
    <lineage>
        <taxon>Eukaryota</taxon>
        <taxon>Fungi</taxon>
        <taxon>Dikarya</taxon>
        <taxon>Ascomycota</taxon>
        <taxon>Pezizomycotina</taxon>
        <taxon>Sordariomycetes</taxon>
        <taxon>Hypocreomycetidae</taxon>
        <taxon>Hypocreales</taxon>
        <taxon>Clavicipitaceae</taxon>
        <taxon>Pochonia</taxon>
    </lineage>
</organism>
<dbReference type="AlphaFoldDB" id="A0A179G7Q7"/>
<accession>A0A179G7Q7</accession>
<dbReference type="Proteomes" id="UP000078397">
    <property type="component" value="Unassembled WGS sequence"/>
</dbReference>
<evidence type="ECO:0000313" key="2">
    <source>
        <dbReference type="Proteomes" id="UP000078397"/>
    </source>
</evidence>